<evidence type="ECO:0000313" key="3">
    <source>
        <dbReference type="Proteomes" id="UP000002499"/>
    </source>
</evidence>
<dbReference type="AlphaFoldDB" id="E9EHQ6"/>
<reference evidence="2 3" key="1">
    <citation type="journal article" date="2011" name="PLoS Genet.">
        <title>Genome sequencing and comparative transcriptomics of the model entomopathogenic fungi Metarhizium anisopliae and M. acridum.</title>
        <authorList>
            <person name="Gao Q."/>
            <person name="Jin K."/>
            <person name="Ying S.H."/>
            <person name="Zhang Y."/>
            <person name="Xiao G."/>
            <person name="Shang Y."/>
            <person name="Duan Z."/>
            <person name="Hu X."/>
            <person name="Xie X.Q."/>
            <person name="Zhou G."/>
            <person name="Peng G."/>
            <person name="Luo Z."/>
            <person name="Huang W."/>
            <person name="Wang B."/>
            <person name="Fang W."/>
            <person name="Wang S."/>
            <person name="Zhong Y."/>
            <person name="Ma L.J."/>
            <person name="St Leger R.J."/>
            <person name="Zhao G.P."/>
            <person name="Pei Y."/>
            <person name="Feng M.G."/>
            <person name="Xia Y."/>
            <person name="Wang C."/>
        </authorList>
    </citation>
    <scope>NUCLEOTIDE SEQUENCE [LARGE SCALE GENOMIC DNA]</scope>
    <source>
        <strain evidence="2 3">CQMa 102</strain>
    </source>
</reference>
<dbReference type="OrthoDB" id="5235778at2759"/>
<accession>E9EHQ6</accession>
<protein>
    <submittedName>
        <fullName evidence="2">Uncharacterized protein</fullName>
    </submittedName>
</protein>
<gene>
    <name evidence="2" type="ORF">MAC_09404</name>
</gene>
<name>E9EHQ6_METAQ</name>
<keyword evidence="3" id="KW-1185">Reference proteome</keyword>
<feature type="region of interest" description="Disordered" evidence="1">
    <location>
        <begin position="1"/>
        <end position="100"/>
    </location>
</feature>
<dbReference type="HOGENOM" id="CLU_1907182_0_0_1"/>
<sequence length="133" mass="13994">MAAVSPEDDEGEGQLGDPDSKFTLSELEDTIVVGGHGMRGGQKPADRSNTFEANEDEVMEGASTNQSKLDGADAAGQNSPTSATSLNKLKPTRQSLGVPGAKGVLLGTWRDSNVPDDDKKHAVIGFIDVRDRL</sequence>
<feature type="compositionally biased region" description="Polar residues" evidence="1">
    <location>
        <begin position="76"/>
        <end position="95"/>
    </location>
</feature>
<dbReference type="EMBL" id="GL698618">
    <property type="protein sequence ID" value="EFY84558.1"/>
    <property type="molecule type" value="Genomic_DNA"/>
</dbReference>
<feature type="compositionally biased region" description="Acidic residues" evidence="1">
    <location>
        <begin position="1"/>
        <end position="12"/>
    </location>
</feature>
<evidence type="ECO:0000313" key="2">
    <source>
        <dbReference type="EMBL" id="EFY84558.1"/>
    </source>
</evidence>
<organism evidence="3">
    <name type="scientific">Metarhizium acridum (strain CQMa 102)</name>
    <dbReference type="NCBI Taxonomy" id="655827"/>
    <lineage>
        <taxon>Eukaryota</taxon>
        <taxon>Fungi</taxon>
        <taxon>Dikarya</taxon>
        <taxon>Ascomycota</taxon>
        <taxon>Pezizomycotina</taxon>
        <taxon>Sordariomycetes</taxon>
        <taxon>Hypocreomycetidae</taxon>
        <taxon>Hypocreales</taxon>
        <taxon>Clavicipitaceae</taxon>
        <taxon>Metarhizium</taxon>
    </lineage>
</organism>
<dbReference type="InParanoid" id="E9EHQ6"/>
<evidence type="ECO:0000256" key="1">
    <source>
        <dbReference type="SAM" id="MobiDB-lite"/>
    </source>
</evidence>
<proteinExistence type="predicted"/>
<dbReference type="Proteomes" id="UP000002499">
    <property type="component" value="Unassembled WGS sequence"/>
</dbReference>